<dbReference type="Proteomes" id="UP000095767">
    <property type="component" value="Unassembled WGS sequence"/>
</dbReference>
<feature type="region of interest" description="Disordered" evidence="1">
    <location>
        <begin position="200"/>
        <end position="223"/>
    </location>
</feature>
<proteinExistence type="predicted"/>
<dbReference type="EMBL" id="LWDX02009614">
    <property type="protein sequence ID" value="OEL36285.1"/>
    <property type="molecule type" value="Genomic_DNA"/>
</dbReference>
<gene>
    <name evidence="3" type="ORF">BAE44_0002696</name>
</gene>
<keyword evidence="2" id="KW-0732">Signal</keyword>
<dbReference type="STRING" id="888268.A0A1E5WFX6"/>
<evidence type="ECO:0000256" key="1">
    <source>
        <dbReference type="SAM" id="MobiDB-lite"/>
    </source>
</evidence>
<accession>A0A1E5WFX6</accession>
<feature type="chain" id="PRO_5009189235" description="Pentatricopeptide repeat-containing protein" evidence="2">
    <location>
        <begin position="32"/>
        <end position="223"/>
    </location>
</feature>
<evidence type="ECO:0000313" key="4">
    <source>
        <dbReference type="Proteomes" id="UP000095767"/>
    </source>
</evidence>
<comment type="caution">
    <text evidence="3">The sequence shown here is derived from an EMBL/GenBank/DDBJ whole genome shotgun (WGS) entry which is preliminary data.</text>
</comment>
<keyword evidence="4" id="KW-1185">Reference proteome</keyword>
<feature type="signal peptide" evidence="2">
    <location>
        <begin position="1"/>
        <end position="31"/>
    </location>
</feature>
<evidence type="ECO:0000256" key="2">
    <source>
        <dbReference type="SAM" id="SignalP"/>
    </source>
</evidence>
<protein>
    <recommendedName>
        <fullName evidence="5">Pentatricopeptide repeat-containing protein</fullName>
    </recommendedName>
</protein>
<name>A0A1E5WFX6_9POAL</name>
<dbReference type="AlphaFoldDB" id="A0A1E5WFX6"/>
<sequence length="223" mass="23569">MALSIASCGGHVVAWCRGGSLLVLGHALANALLCTAATTPQHISHYLAHQPRATWEALSAKFAAAVAGAAPHGHVDAVLLSLARHTHASPKPVAKNALTFFHWSIAAAASSSLPSSYYSLRSYCLLVHLLSRAALFRDASVLLEAAIAKHSPSSSPASSFLDAFFTAYEDSGTATTTRGLDLLVHAYAGLRLPGDCGAHGENQRHEAVQGSSWMRRTHQRREG</sequence>
<evidence type="ECO:0008006" key="5">
    <source>
        <dbReference type="Google" id="ProtNLM"/>
    </source>
</evidence>
<organism evidence="3 4">
    <name type="scientific">Dichanthelium oligosanthes</name>
    <dbReference type="NCBI Taxonomy" id="888268"/>
    <lineage>
        <taxon>Eukaryota</taxon>
        <taxon>Viridiplantae</taxon>
        <taxon>Streptophyta</taxon>
        <taxon>Embryophyta</taxon>
        <taxon>Tracheophyta</taxon>
        <taxon>Spermatophyta</taxon>
        <taxon>Magnoliopsida</taxon>
        <taxon>Liliopsida</taxon>
        <taxon>Poales</taxon>
        <taxon>Poaceae</taxon>
        <taxon>PACMAD clade</taxon>
        <taxon>Panicoideae</taxon>
        <taxon>Panicodae</taxon>
        <taxon>Paniceae</taxon>
        <taxon>Dichantheliinae</taxon>
        <taxon>Dichanthelium</taxon>
    </lineage>
</organism>
<reference evidence="3 4" key="1">
    <citation type="submission" date="2016-09" db="EMBL/GenBank/DDBJ databases">
        <title>The draft genome of Dichanthelium oligosanthes: A C3 panicoid grass species.</title>
        <authorList>
            <person name="Studer A.J."/>
            <person name="Schnable J.C."/>
            <person name="Brutnell T.P."/>
        </authorList>
    </citation>
    <scope>NUCLEOTIDE SEQUENCE [LARGE SCALE GENOMIC DNA]</scope>
    <source>
        <strain evidence="4">cv. Kellogg 1175</strain>
        <tissue evidence="3">Leaf</tissue>
    </source>
</reference>
<evidence type="ECO:0000313" key="3">
    <source>
        <dbReference type="EMBL" id="OEL36285.1"/>
    </source>
</evidence>